<comment type="subcellular location">
    <subcellularLocation>
        <location evidence="1">Chromosome</location>
    </subcellularLocation>
</comment>
<keyword evidence="3" id="KW-0489">Methyltransferase</keyword>
<keyword evidence="9" id="KW-1185">Reference proteome</keyword>
<dbReference type="InterPro" id="IPR050973">
    <property type="entry name" value="H3K9_Histone-Lys_N-MTase"/>
</dbReference>
<dbReference type="GO" id="GO:0005634">
    <property type="term" value="C:nucleus"/>
    <property type="evidence" value="ECO:0007669"/>
    <property type="project" value="InterPro"/>
</dbReference>
<dbReference type="EMBL" id="JAACJP010000010">
    <property type="protein sequence ID" value="KAF5381719.1"/>
    <property type="molecule type" value="Genomic_DNA"/>
</dbReference>
<dbReference type="PROSITE" id="PS50867">
    <property type="entry name" value="PRE_SET"/>
    <property type="match status" value="1"/>
</dbReference>
<gene>
    <name evidence="8" type="ORF">D9615_005625</name>
</gene>
<evidence type="ECO:0000256" key="6">
    <source>
        <dbReference type="SAM" id="MobiDB-lite"/>
    </source>
</evidence>
<dbReference type="AlphaFoldDB" id="A0A8H5HE72"/>
<dbReference type="PANTHER" id="PTHR46223">
    <property type="entry name" value="HISTONE-LYSINE N-METHYLTRANSFERASE SUV39H"/>
    <property type="match status" value="1"/>
</dbReference>
<dbReference type="OrthoDB" id="308383at2759"/>
<feature type="region of interest" description="Disordered" evidence="6">
    <location>
        <begin position="23"/>
        <end position="50"/>
    </location>
</feature>
<protein>
    <recommendedName>
        <fullName evidence="7">Pre-SET domain-containing protein</fullName>
    </recommendedName>
</protein>
<keyword evidence="2" id="KW-0158">Chromosome</keyword>
<comment type="caution">
    <text evidence="8">The sequence shown here is derived from an EMBL/GenBank/DDBJ whole genome shotgun (WGS) entry which is preliminary data.</text>
</comment>
<feature type="compositionally biased region" description="Low complexity" evidence="6">
    <location>
        <begin position="267"/>
        <end position="278"/>
    </location>
</feature>
<accession>A0A8H5HE72</accession>
<dbReference type="InterPro" id="IPR046341">
    <property type="entry name" value="SET_dom_sf"/>
</dbReference>
<keyword evidence="4" id="KW-0808">Transferase</keyword>
<evidence type="ECO:0000313" key="8">
    <source>
        <dbReference type="EMBL" id="KAF5381719.1"/>
    </source>
</evidence>
<organism evidence="8 9">
    <name type="scientific">Tricholomella constricta</name>
    <dbReference type="NCBI Taxonomy" id="117010"/>
    <lineage>
        <taxon>Eukaryota</taxon>
        <taxon>Fungi</taxon>
        <taxon>Dikarya</taxon>
        <taxon>Basidiomycota</taxon>
        <taxon>Agaricomycotina</taxon>
        <taxon>Agaricomycetes</taxon>
        <taxon>Agaricomycetidae</taxon>
        <taxon>Agaricales</taxon>
        <taxon>Tricholomatineae</taxon>
        <taxon>Lyophyllaceae</taxon>
        <taxon>Tricholomella</taxon>
    </lineage>
</organism>
<evidence type="ECO:0000256" key="2">
    <source>
        <dbReference type="ARBA" id="ARBA00022454"/>
    </source>
</evidence>
<keyword evidence="5" id="KW-0949">S-adenosyl-L-methionine</keyword>
<evidence type="ECO:0000259" key="7">
    <source>
        <dbReference type="PROSITE" id="PS50867"/>
    </source>
</evidence>
<dbReference type="GO" id="GO:0005694">
    <property type="term" value="C:chromosome"/>
    <property type="evidence" value="ECO:0007669"/>
    <property type="project" value="UniProtKB-SubCell"/>
</dbReference>
<dbReference type="GO" id="GO:0032259">
    <property type="term" value="P:methylation"/>
    <property type="evidence" value="ECO:0007669"/>
    <property type="project" value="UniProtKB-KW"/>
</dbReference>
<sequence>MLDRDALLGASRVSLSPAIVQVPPHYLPDSMSSGAEESSSSSEEDRGPLWIASDTESESFSDAEGGDEDGKWAVEIIGEEVDGQGNVRYEAAWKNWSRKDGTNTTWDNSLLHPDDIRDWKRKQTMRRNRLAHESLDIDIWATTDIHNTATRLRVQAYEEKLRASVRQPINLREEMDRLLAEKRGVAEDTLAPTSSGTRSGRHFTRDSSVSTTATFVENPLPHSRAHGSPSSSRSSRSSVPSNSFQSSKMMTPAPISTSSTLRTPKRSYSASTSASASAKGKERAIDSPETPYQMPTDEYEVDTRPIHPLPRRTPRSSPTKLSRRKKLENDWNGLARGSYAAAITIVDDVDDDEVPFLPANFSYLESEYIFSDDIPQVDVDELFVRCECKICKKAAVCSCQEPSELVDARGNKMSAYTPDGLFAFNVPQGVDVIECNKFCRCDRFTCPNRVAQHPRDVPIEIFKTDDRGWGVRSPVAVECGKVLGIYTGMLIRRDVAEAVPSAYCFDLDGGEDPDAETPEDAYSVDSRTCGNWTRFVK</sequence>
<dbReference type="GO" id="GO:0042054">
    <property type="term" value="F:histone methyltransferase activity"/>
    <property type="evidence" value="ECO:0007669"/>
    <property type="project" value="InterPro"/>
</dbReference>
<proteinExistence type="predicted"/>
<dbReference type="SUPFAM" id="SSF82199">
    <property type="entry name" value="SET domain"/>
    <property type="match status" value="1"/>
</dbReference>
<dbReference type="GO" id="GO:0008270">
    <property type="term" value="F:zinc ion binding"/>
    <property type="evidence" value="ECO:0007669"/>
    <property type="project" value="InterPro"/>
</dbReference>
<dbReference type="Pfam" id="PF05033">
    <property type="entry name" value="Pre-SET"/>
    <property type="match status" value="1"/>
</dbReference>
<evidence type="ECO:0000256" key="3">
    <source>
        <dbReference type="ARBA" id="ARBA00022603"/>
    </source>
</evidence>
<feature type="compositionally biased region" description="Polar residues" evidence="6">
    <location>
        <begin position="206"/>
        <end position="215"/>
    </location>
</feature>
<reference evidence="8 9" key="1">
    <citation type="journal article" date="2020" name="ISME J.">
        <title>Uncovering the hidden diversity of litter-decomposition mechanisms in mushroom-forming fungi.</title>
        <authorList>
            <person name="Floudas D."/>
            <person name="Bentzer J."/>
            <person name="Ahren D."/>
            <person name="Johansson T."/>
            <person name="Persson P."/>
            <person name="Tunlid A."/>
        </authorList>
    </citation>
    <scope>NUCLEOTIDE SEQUENCE [LARGE SCALE GENOMIC DNA]</scope>
    <source>
        <strain evidence="8 9">CBS 661.87</strain>
    </source>
</reference>
<feature type="domain" description="Pre-SET" evidence="7">
    <location>
        <begin position="384"/>
        <end position="454"/>
    </location>
</feature>
<dbReference type="Proteomes" id="UP000565441">
    <property type="component" value="Unassembled WGS sequence"/>
</dbReference>
<evidence type="ECO:0000256" key="5">
    <source>
        <dbReference type="ARBA" id="ARBA00022691"/>
    </source>
</evidence>
<evidence type="ECO:0000256" key="4">
    <source>
        <dbReference type="ARBA" id="ARBA00022679"/>
    </source>
</evidence>
<dbReference type="Gene3D" id="2.170.270.10">
    <property type="entry name" value="SET domain"/>
    <property type="match status" value="1"/>
</dbReference>
<feature type="compositionally biased region" description="Low complexity" evidence="6">
    <location>
        <begin position="30"/>
        <end position="41"/>
    </location>
</feature>
<name>A0A8H5HE72_9AGAR</name>
<dbReference type="PANTHER" id="PTHR46223:SF3">
    <property type="entry name" value="HISTONE-LYSINE N-METHYLTRANSFERASE SET-23"/>
    <property type="match status" value="1"/>
</dbReference>
<feature type="region of interest" description="Disordered" evidence="6">
    <location>
        <begin position="183"/>
        <end position="325"/>
    </location>
</feature>
<dbReference type="InterPro" id="IPR007728">
    <property type="entry name" value="Pre-SET_dom"/>
</dbReference>
<evidence type="ECO:0000313" key="9">
    <source>
        <dbReference type="Proteomes" id="UP000565441"/>
    </source>
</evidence>
<evidence type="ECO:0000256" key="1">
    <source>
        <dbReference type="ARBA" id="ARBA00004286"/>
    </source>
</evidence>
<feature type="compositionally biased region" description="Low complexity" evidence="6">
    <location>
        <begin position="226"/>
        <end position="247"/>
    </location>
</feature>